<sequence length="251" mass="28646">MGSLPLYFFSIFKAPIGVIESLEKTRSRFLWGGNDEKTKIHWVAWKKIQAKKENGGLGVGSLRALNCALLMKWIWRLKGPLNSIWKSVIMGIHNIHRKPLSSLFKKSINGVWGNIVKVMGDIESLGIAPSNLFFVNVGNGEHTCFWTDVWIGSSPPSDRFPHIFALEKRKSAYIAERNCIDDFNAAWKRKPSTMVEADELSQIHSIINSTELSRERDSWRFTLAPDGEFRVHLIREYIDLKAVTVISLEFE</sequence>
<protein>
    <recommendedName>
        <fullName evidence="3">Reverse transcriptase zinc-binding domain-containing protein</fullName>
    </recommendedName>
</protein>
<proteinExistence type="predicted"/>
<keyword evidence="2" id="KW-1185">Reference proteome</keyword>
<name>A0AAU9N3N5_9ASTR</name>
<evidence type="ECO:0000313" key="1">
    <source>
        <dbReference type="EMBL" id="CAH1433765.1"/>
    </source>
</evidence>
<comment type="caution">
    <text evidence="1">The sequence shown here is derived from an EMBL/GenBank/DDBJ whole genome shotgun (WGS) entry which is preliminary data.</text>
</comment>
<dbReference type="Proteomes" id="UP001157418">
    <property type="component" value="Unassembled WGS sequence"/>
</dbReference>
<accession>A0AAU9N3N5</accession>
<organism evidence="1 2">
    <name type="scientific">Lactuca virosa</name>
    <dbReference type="NCBI Taxonomy" id="75947"/>
    <lineage>
        <taxon>Eukaryota</taxon>
        <taxon>Viridiplantae</taxon>
        <taxon>Streptophyta</taxon>
        <taxon>Embryophyta</taxon>
        <taxon>Tracheophyta</taxon>
        <taxon>Spermatophyta</taxon>
        <taxon>Magnoliopsida</taxon>
        <taxon>eudicotyledons</taxon>
        <taxon>Gunneridae</taxon>
        <taxon>Pentapetalae</taxon>
        <taxon>asterids</taxon>
        <taxon>campanulids</taxon>
        <taxon>Asterales</taxon>
        <taxon>Asteraceae</taxon>
        <taxon>Cichorioideae</taxon>
        <taxon>Cichorieae</taxon>
        <taxon>Lactucinae</taxon>
        <taxon>Lactuca</taxon>
    </lineage>
</organism>
<dbReference type="PANTHER" id="PTHR33116">
    <property type="entry name" value="REVERSE TRANSCRIPTASE ZINC-BINDING DOMAIN-CONTAINING PROTEIN-RELATED-RELATED"/>
    <property type="match status" value="1"/>
</dbReference>
<dbReference type="PANTHER" id="PTHR33116:SF79">
    <property type="entry name" value="REVERSE TRANSCRIPTASE DOMAIN, ZINC FINGER, CCHC-TYPE-RELATED"/>
    <property type="match status" value="1"/>
</dbReference>
<dbReference type="EMBL" id="CAKMRJ010003334">
    <property type="protein sequence ID" value="CAH1433765.1"/>
    <property type="molecule type" value="Genomic_DNA"/>
</dbReference>
<reference evidence="1 2" key="1">
    <citation type="submission" date="2022-01" db="EMBL/GenBank/DDBJ databases">
        <authorList>
            <person name="Xiong W."/>
            <person name="Schranz E."/>
        </authorList>
    </citation>
    <scope>NUCLEOTIDE SEQUENCE [LARGE SCALE GENOMIC DNA]</scope>
</reference>
<evidence type="ECO:0008006" key="3">
    <source>
        <dbReference type="Google" id="ProtNLM"/>
    </source>
</evidence>
<dbReference type="AlphaFoldDB" id="A0AAU9N3N5"/>
<gene>
    <name evidence="1" type="ORF">LVIROSA_LOCUS20337</name>
</gene>
<evidence type="ECO:0000313" key="2">
    <source>
        <dbReference type="Proteomes" id="UP001157418"/>
    </source>
</evidence>